<feature type="signal peptide" evidence="1">
    <location>
        <begin position="1"/>
        <end position="20"/>
    </location>
</feature>
<keyword evidence="4" id="KW-1185">Reference proteome</keyword>
<protein>
    <recommendedName>
        <fullName evidence="2">DUF4124 domain-containing protein</fullName>
    </recommendedName>
</protein>
<dbReference type="InterPro" id="IPR025392">
    <property type="entry name" value="DUF4124"/>
</dbReference>
<dbReference type="Pfam" id="PF13511">
    <property type="entry name" value="DUF4124"/>
    <property type="match status" value="1"/>
</dbReference>
<evidence type="ECO:0000313" key="4">
    <source>
        <dbReference type="Proteomes" id="UP000254554"/>
    </source>
</evidence>
<sequence>MLKVTIHFFVLCAFCSSSFADIYIRKDEKGITHFSDTPEPGVYYDNQGQKSINLENAKAVLSKKLPEIYCSSMLQSNVHLFVEKFSNLEDCLSKMTEINRLCYDLMIEKFPPQIEGSQVDDFISNIEDCYKAHLNL</sequence>
<name>A0A377G7H3_9GAMM</name>
<dbReference type="EMBL" id="UGGT01000001">
    <property type="protein sequence ID" value="STO20589.1"/>
    <property type="molecule type" value="Genomic_DNA"/>
</dbReference>
<dbReference type="RefSeq" id="WP_010652892.1">
    <property type="nucleotide sequence ID" value="NZ_UGGT01000001.1"/>
</dbReference>
<evidence type="ECO:0000256" key="1">
    <source>
        <dbReference type="SAM" id="SignalP"/>
    </source>
</evidence>
<gene>
    <name evidence="3" type="ORF">NCTC11370_00648</name>
</gene>
<proteinExistence type="predicted"/>
<feature type="domain" description="DUF4124" evidence="2">
    <location>
        <begin position="10"/>
        <end position="60"/>
    </location>
</feature>
<keyword evidence="1" id="KW-0732">Signal</keyword>
<evidence type="ECO:0000313" key="3">
    <source>
        <dbReference type="EMBL" id="STO20589.1"/>
    </source>
</evidence>
<dbReference type="GeneID" id="93292724"/>
<accession>A0A377G7H3</accession>
<feature type="chain" id="PRO_5016655727" description="DUF4124 domain-containing protein" evidence="1">
    <location>
        <begin position="21"/>
        <end position="136"/>
    </location>
</feature>
<evidence type="ECO:0000259" key="2">
    <source>
        <dbReference type="Pfam" id="PF13511"/>
    </source>
</evidence>
<dbReference type="AlphaFoldDB" id="A0A377G7H3"/>
<dbReference type="Proteomes" id="UP000254554">
    <property type="component" value="Unassembled WGS sequence"/>
</dbReference>
<dbReference type="OrthoDB" id="7068596at2"/>
<reference evidence="3 4" key="1">
    <citation type="submission" date="2018-06" db="EMBL/GenBank/DDBJ databases">
        <authorList>
            <consortium name="Pathogen Informatics"/>
            <person name="Doyle S."/>
        </authorList>
    </citation>
    <scope>NUCLEOTIDE SEQUENCE [LARGE SCALE GENOMIC DNA]</scope>
    <source>
        <strain evidence="3 4">NCTC11370</strain>
    </source>
</reference>
<organism evidence="3 4">
    <name type="scientific">Fluoribacter dumoffii</name>
    <dbReference type="NCBI Taxonomy" id="463"/>
    <lineage>
        <taxon>Bacteria</taxon>
        <taxon>Pseudomonadati</taxon>
        <taxon>Pseudomonadota</taxon>
        <taxon>Gammaproteobacteria</taxon>
        <taxon>Legionellales</taxon>
        <taxon>Legionellaceae</taxon>
        <taxon>Fluoribacter</taxon>
    </lineage>
</organism>